<feature type="region of interest" description="Disordered" evidence="1">
    <location>
        <begin position="1"/>
        <end position="39"/>
    </location>
</feature>
<accession>A0A6J4M8L1</accession>
<dbReference type="AlphaFoldDB" id="A0A6J4M8L1"/>
<evidence type="ECO:0000256" key="1">
    <source>
        <dbReference type="SAM" id="MobiDB-lite"/>
    </source>
</evidence>
<reference evidence="2" key="1">
    <citation type="submission" date="2020-02" db="EMBL/GenBank/DDBJ databases">
        <authorList>
            <person name="Meier V. D."/>
        </authorList>
    </citation>
    <scope>NUCLEOTIDE SEQUENCE</scope>
    <source>
        <strain evidence="2">AVDCRST_MAG40</strain>
    </source>
</reference>
<evidence type="ECO:0000313" key="2">
    <source>
        <dbReference type="EMBL" id="CAA9352333.1"/>
    </source>
</evidence>
<feature type="non-terminal residue" evidence="2">
    <location>
        <position position="1"/>
    </location>
</feature>
<dbReference type="EMBL" id="CADCTX010000815">
    <property type="protein sequence ID" value="CAA9352333.1"/>
    <property type="molecule type" value="Genomic_DNA"/>
</dbReference>
<name>A0A6J4M8L1_9BACT</name>
<gene>
    <name evidence="2" type="ORF">AVDCRST_MAG40-2961</name>
</gene>
<sequence length="39" mass="4019">AGAGPAAGRLAERATSWARRAERGGARALAASERRQAEL</sequence>
<proteinExistence type="predicted"/>
<feature type="non-terminal residue" evidence="2">
    <location>
        <position position="39"/>
    </location>
</feature>
<organism evidence="2">
    <name type="scientific">uncultured Gemmatimonadaceae bacterium</name>
    <dbReference type="NCBI Taxonomy" id="246130"/>
    <lineage>
        <taxon>Bacteria</taxon>
        <taxon>Pseudomonadati</taxon>
        <taxon>Gemmatimonadota</taxon>
        <taxon>Gemmatimonadia</taxon>
        <taxon>Gemmatimonadales</taxon>
        <taxon>Gemmatimonadaceae</taxon>
        <taxon>environmental samples</taxon>
    </lineage>
</organism>
<protein>
    <submittedName>
        <fullName evidence="2">Uncharacterized protein</fullName>
    </submittedName>
</protein>